<reference evidence="2" key="1">
    <citation type="submission" date="2020-02" db="EMBL/GenBank/DDBJ databases">
        <authorList>
            <person name="Meier V. D."/>
        </authorList>
    </citation>
    <scope>NUCLEOTIDE SEQUENCE</scope>
    <source>
        <strain evidence="2">AVDCRST_MAG83</strain>
    </source>
</reference>
<dbReference type="AlphaFoldDB" id="A0A6J4JCS7"/>
<dbReference type="EMBL" id="CADCTE010000198">
    <property type="protein sequence ID" value="CAA9276848.1"/>
    <property type="molecule type" value="Genomic_DNA"/>
</dbReference>
<proteinExistence type="predicted"/>
<feature type="region of interest" description="Disordered" evidence="1">
    <location>
        <begin position="1"/>
        <end position="81"/>
    </location>
</feature>
<feature type="non-terminal residue" evidence="2">
    <location>
        <position position="81"/>
    </location>
</feature>
<sequence>DRNGLHQASMRTVQRHLPGSGQEGNHLPERRYFTGSGRTGAPPFDGLHAGPGRHHGQGSLVRFPPRQDQRAGRAVRHLRRL</sequence>
<name>A0A6J4JCS7_9MICC</name>
<organism evidence="2">
    <name type="scientific">uncultured Arthrobacter sp</name>
    <dbReference type="NCBI Taxonomy" id="114050"/>
    <lineage>
        <taxon>Bacteria</taxon>
        <taxon>Bacillati</taxon>
        <taxon>Actinomycetota</taxon>
        <taxon>Actinomycetes</taxon>
        <taxon>Micrococcales</taxon>
        <taxon>Micrococcaceae</taxon>
        <taxon>Arthrobacter</taxon>
        <taxon>environmental samples</taxon>
    </lineage>
</organism>
<evidence type="ECO:0000313" key="2">
    <source>
        <dbReference type="EMBL" id="CAA9276848.1"/>
    </source>
</evidence>
<protein>
    <submittedName>
        <fullName evidence="2">Glutaredoxin-like protein NrdH, required for reduction of Ribonucleotide reductase class Ib</fullName>
    </submittedName>
</protein>
<gene>
    <name evidence="2" type="ORF">AVDCRST_MAG83-3778</name>
</gene>
<accession>A0A6J4JCS7</accession>
<feature type="non-terminal residue" evidence="2">
    <location>
        <position position="1"/>
    </location>
</feature>
<evidence type="ECO:0000256" key="1">
    <source>
        <dbReference type="SAM" id="MobiDB-lite"/>
    </source>
</evidence>